<dbReference type="InterPro" id="IPR050624">
    <property type="entry name" value="HTH-type_Tx_Regulator"/>
</dbReference>
<dbReference type="Pfam" id="PF00440">
    <property type="entry name" value="TetR_N"/>
    <property type="match status" value="1"/>
</dbReference>
<evidence type="ECO:0000256" key="2">
    <source>
        <dbReference type="PROSITE-ProRule" id="PRU00335"/>
    </source>
</evidence>
<dbReference type="Proteomes" id="UP000743001">
    <property type="component" value="Unassembled WGS sequence"/>
</dbReference>
<feature type="DNA-binding region" description="H-T-H motif" evidence="2">
    <location>
        <begin position="34"/>
        <end position="53"/>
    </location>
</feature>
<dbReference type="InterPro" id="IPR001647">
    <property type="entry name" value="HTH_TetR"/>
</dbReference>
<dbReference type="PANTHER" id="PTHR43479:SF7">
    <property type="entry name" value="TETR-FAMILY TRANSCRIPTIONAL REGULATOR"/>
    <property type="match status" value="1"/>
</dbReference>
<accession>A0ABS6FLR3</accession>
<gene>
    <name evidence="4" type="ORF">KQJ23_04590</name>
</gene>
<dbReference type="RefSeq" id="WP_216477510.1">
    <property type="nucleotide sequence ID" value="NZ_JAHLQJ010000003.1"/>
</dbReference>
<feature type="domain" description="HTH tetR-type" evidence="3">
    <location>
        <begin position="11"/>
        <end position="71"/>
    </location>
</feature>
<dbReference type="PROSITE" id="PS50977">
    <property type="entry name" value="HTH_TETR_2"/>
    <property type="match status" value="1"/>
</dbReference>
<evidence type="ECO:0000313" key="5">
    <source>
        <dbReference type="Proteomes" id="UP000743001"/>
    </source>
</evidence>
<dbReference type="PANTHER" id="PTHR43479">
    <property type="entry name" value="ACREF/ENVCD OPERON REPRESSOR-RELATED"/>
    <property type="match status" value="1"/>
</dbReference>
<organism evidence="4 5">
    <name type="scientific">Paenibacillus brevis</name>
    <dbReference type="NCBI Taxonomy" id="2841508"/>
    <lineage>
        <taxon>Bacteria</taxon>
        <taxon>Bacillati</taxon>
        <taxon>Bacillota</taxon>
        <taxon>Bacilli</taxon>
        <taxon>Bacillales</taxon>
        <taxon>Paenibacillaceae</taxon>
        <taxon>Paenibacillus</taxon>
    </lineage>
</organism>
<name>A0ABS6FLR3_9BACL</name>
<dbReference type="InterPro" id="IPR039532">
    <property type="entry name" value="TetR_C_Firmicutes"/>
</dbReference>
<proteinExistence type="predicted"/>
<evidence type="ECO:0000259" key="3">
    <source>
        <dbReference type="PROSITE" id="PS50977"/>
    </source>
</evidence>
<reference evidence="4 5" key="1">
    <citation type="submission" date="2021-06" db="EMBL/GenBank/DDBJ databases">
        <authorList>
            <person name="Sun Q."/>
            <person name="Li D."/>
        </authorList>
    </citation>
    <scope>NUCLEOTIDE SEQUENCE [LARGE SCALE GENOMIC DNA]</scope>
    <source>
        <strain evidence="4 5">MSJ-6</strain>
    </source>
</reference>
<comment type="caution">
    <text evidence="4">The sequence shown here is derived from an EMBL/GenBank/DDBJ whole genome shotgun (WGS) entry which is preliminary data.</text>
</comment>
<keyword evidence="1 2" id="KW-0238">DNA-binding</keyword>
<evidence type="ECO:0000313" key="4">
    <source>
        <dbReference type="EMBL" id="MBU5671106.1"/>
    </source>
</evidence>
<dbReference type="Pfam" id="PF14278">
    <property type="entry name" value="TetR_C_8"/>
    <property type="match status" value="1"/>
</dbReference>
<keyword evidence="5" id="KW-1185">Reference proteome</keyword>
<dbReference type="EMBL" id="JAHLQJ010000003">
    <property type="protein sequence ID" value="MBU5671106.1"/>
    <property type="molecule type" value="Genomic_DNA"/>
</dbReference>
<evidence type="ECO:0000256" key="1">
    <source>
        <dbReference type="ARBA" id="ARBA00023125"/>
    </source>
</evidence>
<sequence length="188" mass="22398">MNEVKLDRKRRYTRMVLQDSLIELMREKPINKITIKELCERADINRTTFYAHYSDQYDLLRKIEDDTLSWAKEMISGFKHKTNKQEALQLLEEIFHYFVQNSNYLQVLMSEQGDLEFQKQLFTLIYQHSGINPYAEPDGTMDTKESYFIFIVNGSVGLIQHWLKYGHNKSAREMAEILYAMAFQYVLD</sequence>
<protein>
    <submittedName>
        <fullName evidence="4">TetR/AcrR family transcriptional regulator</fullName>
    </submittedName>
</protein>